<organism evidence="1 2">
    <name type="scientific">Steinernema glaseri</name>
    <dbReference type="NCBI Taxonomy" id="37863"/>
    <lineage>
        <taxon>Eukaryota</taxon>
        <taxon>Metazoa</taxon>
        <taxon>Ecdysozoa</taxon>
        <taxon>Nematoda</taxon>
        <taxon>Chromadorea</taxon>
        <taxon>Rhabditida</taxon>
        <taxon>Tylenchina</taxon>
        <taxon>Panagrolaimomorpha</taxon>
        <taxon>Strongyloidoidea</taxon>
        <taxon>Steinernematidae</taxon>
        <taxon>Steinernema</taxon>
    </lineage>
</organism>
<dbReference type="Proteomes" id="UP000095287">
    <property type="component" value="Unplaced"/>
</dbReference>
<keyword evidence="1" id="KW-1185">Reference proteome</keyword>
<accession>A0A1I7ZE99</accession>
<evidence type="ECO:0000313" key="2">
    <source>
        <dbReference type="WBParaSite" id="L893_g25528.t1"/>
    </source>
</evidence>
<proteinExistence type="predicted"/>
<reference evidence="2" key="1">
    <citation type="submission" date="2016-11" db="UniProtKB">
        <authorList>
            <consortium name="WormBaseParasite"/>
        </authorList>
    </citation>
    <scope>IDENTIFICATION</scope>
</reference>
<dbReference type="WBParaSite" id="L893_g25528.t1">
    <property type="protein sequence ID" value="L893_g25528.t1"/>
    <property type="gene ID" value="L893_g25528"/>
</dbReference>
<evidence type="ECO:0000313" key="1">
    <source>
        <dbReference type="Proteomes" id="UP000095287"/>
    </source>
</evidence>
<protein>
    <submittedName>
        <fullName evidence="2">Secreted protein</fullName>
    </submittedName>
</protein>
<name>A0A1I7ZE99_9BILA</name>
<dbReference type="AlphaFoldDB" id="A0A1I7ZE99"/>
<sequence length="145" mass="16842">MMTKASLPLWRRSLSVLTKRLPKTFLMLYTSNVPTYIVAEEKLPRASNLRTMRVPLCGWRELKRMGRAFMTRNQPDSWIIVACLTSKVALLCSEYHRFNYRLHFHPFSDFLGHQSVGTLERLLQHLASSPYPTRPPSPISVKHCL</sequence>